<gene>
    <name evidence="1" type="ORF">FNW17_14975</name>
</gene>
<organism evidence="1 2">
    <name type="scientific">Flavobacterium franklandianum</name>
    <dbReference type="NCBI Taxonomy" id="2594430"/>
    <lineage>
        <taxon>Bacteria</taxon>
        <taxon>Pseudomonadati</taxon>
        <taxon>Bacteroidota</taxon>
        <taxon>Flavobacteriia</taxon>
        <taxon>Flavobacteriales</taxon>
        <taxon>Flavobacteriaceae</taxon>
        <taxon>Flavobacterium</taxon>
    </lineage>
</organism>
<dbReference type="AlphaFoldDB" id="A0A553C6F3"/>
<sequence>MKISILIFITCCIGFSCETSTYDEVSGEVANPTYTANVKSIINNNCLGCHSDAAGQYPTMETYVQVRNATENGKVICRIDDQSCGAVMPQSGRMPQVNINTIKKWVANGFPN</sequence>
<dbReference type="Proteomes" id="UP000318585">
    <property type="component" value="Unassembled WGS sequence"/>
</dbReference>
<proteinExistence type="predicted"/>
<protein>
    <recommendedName>
        <fullName evidence="3">Cytochrome c domain-containing protein</fullName>
    </recommendedName>
</protein>
<evidence type="ECO:0000313" key="1">
    <source>
        <dbReference type="EMBL" id="TRX16109.1"/>
    </source>
</evidence>
<name>A0A553C6F3_9FLAO</name>
<evidence type="ECO:0000313" key="2">
    <source>
        <dbReference type="Proteomes" id="UP000318585"/>
    </source>
</evidence>
<reference evidence="1 2" key="1">
    <citation type="submission" date="2019-07" db="EMBL/GenBank/DDBJ databases">
        <title>Novel species of Flavobacterium.</title>
        <authorList>
            <person name="Liu Q."/>
            <person name="Xin Y.-H."/>
        </authorList>
    </citation>
    <scope>NUCLEOTIDE SEQUENCE [LARGE SCALE GENOMIC DNA]</scope>
    <source>
        <strain evidence="1 2">LB3P56</strain>
    </source>
</reference>
<keyword evidence="2" id="KW-1185">Reference proteome</keyword>
<dbReference type="OrthoDB" id="9786191at2"/>
<dbReference type="EMBL" id="VJZR01000019">
    <property type="protein sequence ID" value="TRX16109.1"/>
    <property type="molecule type" value="Genomic_DNA"/>
</dbReference>
<accession>A0A553C6F3</accession>
<comment type="caution">
    <text evidence="1">The sequence shown here is derived from an EMBL/GenBank/DDBJ whole genome shotgun (WGS) entry which is preliminary data.</text>
</comment>
<dbReference type="PROSITE" id="PS51257">
    <property type="entry name" value="PROKAR_LIPOPROTEIN"/>
    <property type="match status" value="1"/>
</dbReference>
<evidence type="ECO:0008006" key="3">
    <source>
        <dbReference type="Google" id="ProtNLM"/>
    </source>
</evidence>